<proteinExistence type="predicted"/>
<dbReference type="KEGG" id="arf:AR1Y2_2542"/>
<evidence type="ECO:0000256" key="1">
    <source>
        <dbReference type="SAM" id="Phobius"/>
    </source>
</evidence>
<evidence type="ECO:0000313" key="3">
    <source>
        <dbReference type="Proteomes" id="UP000298653"/>
    </source>
</evidence>
<keyword evidence="1" id="KW-0472">Membrane</keyword>
<dbReference type="EMBL" id="CP040058">
    <property type="protein sequence ID" value="QCP35996.1"/>
    <property type="molecule type" value="Genomic_DNA"/>
</dbReference>
<feature type="transmembrane region" description="Helical" evidence="1">
    <location>
        <begin position="77"/>
        <end position="95"/>
    </location>
</feature>
<gene>
    <name evidence="2" type="ORF">AR1Y2_2542</name>
</gene>
<evidence type="ECO:0000313" key="2">
    <source>
        <dbReference type="EMBL" id="QCP35996.1"/>
    </source>
</evidence>
<protein>
    <submittedName>
        <fullName evidence="2">Uncharacterized protein</fullName>
    </submittedName>
</protein>
<dbReference type="AlphaFoldDB" id="A0A4P8IF34"/>
<reference evidence="2 3" key="1">
    <citation type="submission" date="2019-05" db="EMBL/GenBank/DDBJ databases">
        <title>Complete genome sequencing of Anaerostipes rhamnosivorans.</title>
        <authorList>
            <person name="Bui T.P.N."/>
            <person name="de Vos W.M."/>
        </authorList>
    </citation>
    <scope>NUCLEOTIDE SEQUENCE [LARGE SCALE GENOMIC DNA]</scope>
    <source>
        <strain evidence="2 3">1y2</strain>
    </source>
</reference>
<accession>A0A4P8IF34</accession>
<dbReference type="RefSeq" id="WP_243118746.1">
    <property type="nucleotide sequence ID" value="NZ_CP040058.1"/>
</dbReference>
<organism evidence="2 3">
    <name type="scientific">Anaerostipes rhamnosivorans</name>
    <dbReference type="NCBI Taxonomy" id="1229621"/>
    <lineage>
        <taxon>Bacteria</taxon>
        <taxon>Bacillati</taxon>
        <taxon>Bacillota</taxon>
        <taxon>Clostridia</taxon>
        <taxon>Lachnospirales</taxon>
        <taxon>Lachnospiraceae</taxon>
        <taxon>Anaerostipes</taxon>
    </lineage>
</organism>
<sequence length="343" mass="38703">MKYDKCPVCQEKLKNGVCPMCGYDFKRLEIGQRFESTRNRPEYRVRPNVEPKSSMTKYHKRAHRQFRTETKRGKGKFIKFILSLVVISGMVLDVVSDNDIGEILKKVQIFVNDDGMEEHTKTMPDFTYEDAAYSLEKTGNSFSVKLSSGRYIVGLDLPEGNYTMTGAGDDLNFSAINDVQNISIYEQVTNKKTLEADRFCKVKNVRLYQGSLVEVSGKGHISCKTSDANLKKMGEPRDNSLSQEVEVFGVMTAGKDFPAGTYDIVAVNGEGEIDFTFEQDKDDEYGAHSVWLSEDPQGEEPDKYVNLELTEGTEIEILSEGDLEVKLVPSKRIRPENVPVYDS</sequence>
<dbReference type="Proteomes" id="UP000298653">
    <property type="component" value="Chromosome"/>
</dbReference>
<keyword evidence="1" id="KW-0812">Transmembrane</keyword>
<keyword evidence="3" id="KW-1185">Reference proteome</keyword>
<keyword evidence="1" id="KW-1133">Transmembrane helix</keyword>
<name>A0A4P8IF34_9FIRM</name>